<dbReference type="PROSITE" id="PS50011">
    <property type="entry name" value="PROTEIN_KINASE_DOM"/>
    <property type="match status" value="1"/>
</dbReference>
<dbReference type="PROSITE" id="PS00107">
    <property type="entry name" value="PROTEIN_KINASE_ATP"/>
    <property type="match status" value="1"/>
</dbReference>
<evidence type="ECO:0000256" key="10">
    <source>
        <dbReference type="PROSITE-ProRule" id="PRU10141"/>
    </source>
</evidence>
<comment type="cofactor">
    <cofactor evidence="1">
        <name>Mg(2+)</name>
        <dbReference type="ChEBI" id="CHEBI:18420"/>
    </cofactor>
</comment>
<evidence type="ECO:0000256" key="7">
    <source>
        <dbReference type="ARBA" id="ARBA00022842"/>
    </source>
</evidence>
<name>A0A9W7CL45_9STRA</name>
<evidence type="ECO:0000313" key="15">
    <source>
        <dbReference type="Proteomes" id="UP001165122"/>
    </source>
</evidence>
<feature type="compositionally biased region" description="Polar residues" evidence="11">
    <location>
        <begin position="14"/>
        <end position="23"/>
    </location>
</feature>
<feature type="domain" description="CRIB" evidence="13">
    <location>
        <begin position="243"/>
        <end position="256"/>
    </location>
</feature>
<evidence type="ECO:0000256" key="8">
    <source>
        <dbReference type="ARBA" id="ARBA00047899"/>
    </source>
</evidence>
<dbReference type="InterPro" id="IPR036936">
    <property type="entry name" value="CRIB_dom_sf"/>
</dbReference>
<dbReference type="OrthoDB" id="2914378at2759"/>
<sequence length="612" mass="66624">MSFWKTLRFTNPSVFHQHPSTVPSKDVSDHRMSVTPITNSDRGKDVVPQAVPQDVEVEDGGEAPNSGKEGGDKMAKRTSYPKPSHPPPPPPLSPLSTINTTTTTQSESTTSSLEISDPNSVERTLHVEWDPINGTFKGLPACWADLLPAGTVKDAVKLEGDVDTRNGKILPVKPNRRIRNSVVAGHGLPPKGISTSDLQRKGPRKEASFVKRMSVAMIELGNLALENIGGSANSLDAESSAIIGAPFNVKHNEHVEPDATTSTGFRGLPDAWVALLKSSGITKDDAVANPQAVLDCLTFHIEGPPPPVPTEKKLNADIARTVHIKSDDPLKYFTHLRKLGSGASGTVYSALDTRTDKHVALKVAPISELVELTNEIAMQAMSQHANIVSYLETFATSSEICIVMEYIQGGSLTDSIGPKIDFPEQHLANVCKQVLMALAHIHRSHRIHRDIKSDNILIEQSTGEVKIADFGFAIGLTSDATKRTSVVGTPYWMAPELIRGHDYGCEIDVWSLGITAIEMAEGEPPMMREPPLRALLMITVKPSPTLKQPERYSPTFNHFLSKCLNTNAKERPSAEQLLLHPFIASASSNEEFSAFATETIKAKKEARRARKK</sequence>
<dbReference type="PANTHER" id="PTHR45832">
    <property type="entry name" value="SERINE/THREONINE-PROTEIN KINASE SAMKA-RELATED-RELATED"/>
    <property type="match status" value="1"/>
</dbReference>
<dbReference type="PROSITE" id="PS50108">
    <property type="entry name" value="CRIB"/>
    <property type="match status" value="1"/>
</dbReference>
<evidence type="ECO:0000256" key="11">
    <source>
        <dbReference type="SAM" id="MobiDB-lite"/>
    </source>
</evidence>
<feature type="domain" description="Protein kinase" evidence="12">
    <location>
        <begin position="333"/>
        <end position="583"/>
    </location>
</feature>
<evidence type="ECO:0000259" key="13">
    <source>
        <dbReference type="PROSITE" id="PS50108"/>
    </source>
</evidence>
<feature type="compositionally biased region" description="Pro residues" evidence="11">
    <location>
        <begin position="83"/>
        <end position="93"/>
    </location>
</feature>
<dbReference type="InterPro" id="IPR051931">
    <property type="entry name" value="PAK3-like"/>
</dbReference>
<dbReference type="GO" id="GO:0046872">
    <property type="term" value="F:metal ion binding"/>
    <property type="evidence" value="ECO:0007669"/>
    <property type="project" value="UniProtKB-KW"/>
</dbReference>
<feature type="binding site" evidence="10">
    <location>
        <position position="362"/>
    </location>
    <ligand>
        <name>ATP</name>
        <dbReference type="ChEBI" id="CHEBI:30616"/>
    </ligand>
</feature>
<dbReference type="InterPro" id="IPR017441">
    <property type="entry name" value="Protein_kinase_ATP_BS"/>
</dbReference>
<evidence type="ECO:0000256" key="1">
    <source>
        <dbReference type="ARBA" id="ARBA00001946"/>
    </source>
</evidence>
<feature type="compositionally biased region" description="Low complexity" evidence="11">
    <location>
        <begin position="94"/>
        <end position="113"/>
    </location>
</feature>
<keyword evidence="7" id="KW-0460">Magnesium</keyword>
<evidence type="ECO:0000256" key="3">
    <source>
        <dbReference type="ARBA" id="ARBA00022679"/>
    </source>
</evidence>
<dbReference type="InterPro" id="IPR000095">
    <property type="entry name" value="CRIB_dom"/>
</dbReference>
<evidence type="ECO:0000313" key="14">
    <source>
        <dbReference type="EMBL" id="GMI08467.1"/>
    </source>
</evidence>
<dbReference type="AlphaFoldDB" id="A0A9W7CL45"/>
<comment type="catalytic activity">
    <reaction evidence="9">
        <text>L-seryl-[protein] + ATP = O-phospho-L-seryl-[protein] + ADP + H(+)</text>
        <dbReference type="Rhea" id="RHEA:17989"/>
        <dbReference type="Rhea" id="RHEA-COMP:9863"/>
        <dbReference type="Rhea" id="RHEA-COMP:11604"/>
        <dbReference type="ChEBI" id="CHEBI:15378"/>
        <dbReference type="ChEBI" id="CHEBI:29999"/>
        <dbReference type="ChEBI" id="CHEBI:30616"/>
        <dbReference type="ChEBI" id="CHEBI:83421"/>
        <dbReference type="ChEBI" id="CHEBI:456216"/>
        <dbReference type="EC" id="2.7.11.1"/>
    </reaction>
</comment>
<dbReference type="SMART" id="SM00285">
    <property type="entry name" value="PBD"/>
    <property type="match status" value="2"/>
</dbReference>
<dbReference type="Pfam" id="PF00069">
    <property type="entry name" value="Pkinase"/>
    <property type="match status" value="1"/>
</dbReference>
<keyword evidence="3" id="KW-0808">Transferase</keyword>
<protein>
    <recommendedName>
        <fullName evidence="16">Non-specific serine/threonine protein kinase</fullName>
    </recommendedName>
</protein>
<gene>
    <name evidence="14" type="ORF">TrLO_g4659</name>
</gene>
<comment type="catalytic activity">
    <reaction evidence="8">
        <text>L-threonyl-[protein] + ATP = O-phospho-L-threonyl-[protein] + ADP + H(+)</text>
        <dbReference type="Rhea" id="RHEA:46608"/>
        <dbReference type="Rhea" id="RHEA-COMP:11060"/>
        <dbReference type="Rhea" id="RHEA-COMP:11605"/>
        <dbReference type="ChEBI" id="CHEBI:15378"/>
        <dbReference type="ChEBI" id="CHEBI:30013"/>
        <dbReference type="ChEBI" id="CHEBI:30616"/>
        <dbReference type="ChEBI" id="CHEBI:61977"/>
        <dbReference type="ChEBI" id="CHEBI:456216"/>
        <dbReference type="EC" id="2.7.11.1"/>
    </reaction>
</comment>
<dbReference type="GO" id="GO:0005524">
    <property type="term" value="F:ATP binding"/>
    <property type="evidence" value="ECO:0007669"/>
    <property type="project" value="UniProtKB-UniRule"/>
</dbReference>
<dbReference type="InterPro" id="IPR011009">
    <property type="entry name" value="Kinase-like_dom_sf"/>
</dbReference>
<keyword evidence="15" id="KW-1185">Reference proteome</keyword>
<organism evidence="14 15">
    <name type="scientific">Triparma laevis f. longispina</name>
    <dbReference type="NCBI Taxonomy" id="1714387"/>
    <lineage>
        <taxon>Eukaryota</taxon>
        <taxon>Sar</taxon>
        <taxon>Stramenopiles</taxon>
        <taxon>Ochrophyta</taxon>
        <taxon>Bolidophyceae</taxon>
        <taxon>Parmales</taxon>
        <taxon>Triparmaceae</taxon>
        <taxon>Triparma</taxon>
    </lineage>
</organism>
<dbReference type="Gene3D" id="3.90.810.10">
    <property type="entry name" value="CRIB domain"/>
    <property type="match status" value="2"/>
</dbReference>
<dbReference type="PANTHER" id="PTHR45832:SF22">
    <property type="entry name" value="SERINE_THREONINE-PROTEIN KINASE SAMKA-RELATED"/>
    <property type="match status" value="1"/>
</dbReference>
<dbReference type="Pfam" id="PF00786">
    <property type="entry name" value="PBD"/>
    <property type="match status" value="2"/>
</dbReference>
<evidence type="ECO:0008006" key="16">
    <source>
        <dbReference type="Google" id="ProtNLM"/>
    </source>
</evidence>
<dbReference type="SUPFAM" id="SSF56112">
    <property type="entry name" value="Protein kinase-like (PK-like)"/>
    <property type="match status" value="1"/>
</dbReference>
<keyword evidence="6 10" id="KW-0067">ATP-binding</keyword>
<feature type="region of interest" description="Disordered" evidence="11">
    <location>
        <begin position="14"/>
        <end position="119"/>
    </location>
</feature>
<feature type="region of interest" description="Disordered" evidence="11">
    <location>
        <begin position="182"/>
        <end position="203"/>
    </location>
</feature>
<dbReference type="GO" id="GO:0004674">
    <property type="term" value="F:protein serine/threonine kinase activity"/>
    <property type="evidence" value="ECO:0007669"/>
    <property type="project" value="UniProtKB-EC"/>
</dbReference>
<evidence type="ECO:0000259" key="12">
    <source>
        <dbReference type="PROSITE" id="PS50011"/>
    </source>
</evidence>
<comment type="caution">
    <text evidence="14">The sequence shown here is derived from an EMBL/GenBank/DDBJ whole genome shotgun (WGS) entry which is preliminary data.</text>
</comment>
<keyword evidence="5 10" id="KW-0547">Nucleotide-binding</keyword>
<dbReference type="InterPro" id="IPR000719">
    <property type="entry name" value="Prot_kinase_dom"/>
</dbReference>
<dbReference type="FunFam" id="1.10.510.10:FF:000768">
    <property type="entry name" value="Non-specific serine/threonine protein kinase"/>
    <property type="match status" value="1"/>
</dbReference>
<dbReference type="Gene3D" id="1.10.510.10">
    <property type="entry name" value="Transferase(Phosphotransferase) domain 1"/>
    <property type="match status" value="1"/>
</dbReference>
<evidence type="ECO:0000256" key="9">
    <source>
        <dbReference type="ARBA" id="ARBA00048679"/>
    </source>
</evidence>
<dbReference type="EMBL" id="BRXW01000123">
    <property type="protein sequence ID" value="GMI08467.1"/>
    <property type="molecule type" value="Genomic_DNA"/>
</dbReference>
<evidence type="ECO:0000256" key="5">
    <source>
        <dbReference type="ARBA" id="ARBA00022741"/>
    </source>
</evidence>
<evidence type="ECO:0000256" key="4">
    <source>
        <dbReference type="ARBA" id="ARBA00022723"/>
    </source>
</evidence>
<keyword evidence="4" id="KW-0479">Metal-binding</keyword>
<dbReference type="SMART" id="SM00220">
    <property type="entry name" value="S_TKc"/>
    <property type="match status" value="1"/>
</dbReference>
<proteinExistence type="inferred from homology"/>
<comment type="similarity">
    <text evidence="2">Belongs to the protein kinase superfamily. STE Ser/Thr protein kinase family. STE20 subfamily.</text>
</comment>
<evidence type="ECO:0000256" key="6">
    <source>
        <dbReference type="ARBA" id="ARBA00022840"/>
    </source>
</evidence>
<evidence type="ECO:0000256" key="2">
    <source>
        <dbReference type="ARBA" id="ARBA00008874"/>
    </source>
</evidence>
<dbReference type="Proteomes" id="UP001165122">
    <property type="component" value="Unassembled WGS sequence"/>
</dbReference>
<reference evidence="15" key="1">
    <citation type="journal article" date="2023" name="Commun. Biol.">
        <title>Genome analysis of Parmales, the sister group of diatoms, reveals the evolutionary specialization of diatoms from phago-mixotrophs to photoautotrophs.</title>
        <authorList>
            <person name="Ban H."/>
            <person name="Sato S."/>
            <person name="Yoshikawa S."/>
            <person name="Yamada K."/>
            <person name="Nakamura Y."/>
            <person name="Ichinomiya M."/>
            <person name="Sato N."/>
            <person name="Blanc-Mathieu R."/>
            <person name="Endo H."/>
            <person name="Kuwata A."/>
            <person name="Ogata H."/>
        </authorList>
    </citation>
    <scope>NUCLEOTIDE SEQUENCE [LARGE SCALE GENOMIC DNA]</scope>
    <source>
        <strain evidence="15">NIES 3700</strain>
    </source>
</reference>
<accession>A0A9W7CL45</accession>